<keyword evidence="7" id="KW-0347">Helicase</keyword>
<feature type="domain" description="MCM C-terminal AAA(+) ATPase" evidence="17">
    <location>
        <begin position="311"/>
        <end position="514"/>
    </location>
</feature>
<evidence type="ECO:0000256" key="12">
    <source>
        <dbReference type="ARBA" id="ARBA00041085"/>
    </source>
</evidence>
<dbReference type="EC" id="3.6.4.12" evidence="3"/>
<dbReference type="InterPro" id="IPR041562">
    <property type="entry name" value="MCM_lid"/>
</dbReference>
<dbReference type="Gene3D" id="2.40.50.140">
    <property type="entry name" value="Nucleic acid-binding proteins"/>
    <property type="match status" value="1"/>
</dbReference>
<evidence type="ECO:0000256" key="16">
    <source>
        <dbReference type="SAM" id="MobiDB-lite"/>
    </source>
</evidence>
<evidence type="ECO:0000313" key="19">
    <source>
        <dbReference type="Proteomes" id="UP000677054"/>
    </source>
</evidence>
<dbReference type="InterPro" id="IPR027417">
    <property type="entry name" value="P-loop_NTPase"/>
</dbReference>
<dbReference type="SUPFAM" id="SSF50249">
    <property type="entry name" value="Nucleic acid-binding proteins"/>
    <property type="match status" value="1"/>
</dbReference>
<evidence type="ECO:0000256" key="4">
    <source>
        <dbReference type="ARBA" id="ARBA00022741"/>
    </source>
</evidence>
<protein>
    <recommendedName>
        <fullName evidence="12">DNA helicase MCM9</fullName>
        <ecNumber evidence="3">3.6.4.12</ecNumber>
    </recommendedName>
    <alternativeName>
        <fullName evidence="13">Minichromosome maintenance 9</fullName>
    </alternativeName>
</protein>
<gene>
    <name evidence="18" type="ORF">DSTB1V02_LOCUS4039</name>
</gene>
<evidence type="ECO:0000256" key="9">
    <source>
        <dbReference type="ARBA" id="ARBA00023125"/>
    </source>
</evidence>
<evidence type="ECO:0000256" key="14">
    <source>
        <dbReference type="ARBA" id="ARBA00047995"/>
    </source>
</evidence>
<dbReference type="EMBL" id="LR900086">
    <property type="protein sequence ID" value="CAD7244137.1"/>
    <property type="molecule type" value="Genomic_DNA"/>
</dbReference>
<feature type="region of interest" description="Disordered" evidence="16">
    <location>
        <begin position="726"/>
        <end position="756"/>
    </location>
</feature>
<dbReference type="Pfam" id="PF17855">
    <property type="entry name" value="MCM_lid"/>
    <property type="match status" value="1"/>
</dbReference>
<evidence type="ECO:0000256" key="15">
    <source>
        <dbReference type="RuleBase" id="RU004070"/>
    </source>
</evidence>
<keyword evidence="4 15" id="KW-0547">Nucleotide-binding</keyword>
<evidence type="ECO:0000256" key="1">
    <source>
        <dbReference type="ARBA" id="ARBA00004123"/>
    </source>
</evidence>
<dbReference type="InterPro" id="IPR033762">
    <property type="entry name" value="MCM_OB"/>
</dbReference>
<dbReference type="GO" id="GO:0016787">
    <property type="term" value="F:hydrolase activity"/>
    <property type="evidence" value="ECO:0007669"/>
    <property type="project" value="UniProtKB-KW"/>
</dbReference>
<feature type="region of interest" description="Disordered" evidence="16">
    <location>
        <begin position="851"/>
        <end position="889"/>
    </location>
</feature>
<keyword evidence="6" id="KW-0378">Hydrolase</keyword>
<feature type="region of interest" description="Disordered" evidence="16">
    <location>
        <begin position="770"/>
        <end position="798"/>
    </location>
</feature>
<dbReference type="FunFam" id="3.40.50.300:FF:000671">
    <property type="entry name" value="DNA helicase MCM9 isoform X1"/>
    <property type="match status" value="1"/>
</dbReference>
<evidence type="ECO:0000256" key="11">
    <source>
        <dbReference type="ARBA" id="ARBA00023242"/>
    </source>
</evidence>
<comment type="subcellular location">
    <subcellularLocation>
        <location evidence="1">Nucleus</location>
    </subcellularLocation>
</comment>
<dbReference type="InterPro" id="IPR031327">
    <property type="entry name" value="MCM"/>
</dbReference>
<dbReference type="GO" id="GO:0000724">
    <property type="term" value="P:double-strand break repair via homologous recombination"/>
    <property type="evidence" value="ECO:0007669"/>
    <property type="project" value="TreeGrafter"/>
</dbReference>
<sequence>MDESRAEFRGLTSPPHYAADSIRDFAISHYQEDLMSILQSTNVEGHYSITVRFSEMMNHDVYVSEAVMNDPIIMLEELRKGFSAACRRLFLAAQESQQLDLTVKANIHIRLSDLPVCPEVHRVNLPGASDVGRLLCITGTVIRTTGVKMLEYQREFICSKCKHIFGVKADYEKYYTMSRPMMCLNPDGCSGTNFTRLGSIDPVFCKDYQEIKIQERASHLGLGRIPQSMWVTLEDDLVDSCKPGDDVVIIGVIRRRWKQMNRDMRPDINLVIQANHIHVNNKQRPIISIDGHFTEEVEEFWRTYEHAPLDGRNFILANLCPQIFGLYTVKLALALVMAGGVRKVDPSGTRLRGESHLLLVGDPGTGKSQILRYAARLSSRSVLTTGIGTTSAGLTVSAIKDGGEWQLEAGALVLADGGVCCIDEFCSIREHDRASIHEALEQQTISVAKAGLVCKLNTRCTILAATNPKGSYDPESPLSVNTSLASPLLSRFDLILTLLDNRNHNWDLAMSDHLLGGKKIEETEEEEEESLWGLEKLRAYFSYIRGLRPGLSEDACVILRHYYAAQRKSSIMGNLRVTIRLLESLIRLSQAHSKLCCSEEVRVMDAVAAVAIMESSLRGGVILPPTNALHTAFPKDPMQEYHAQMSLILDKLGLHEILKKEIAWLNSLKSGTPQPHPRHPLTSQPMEIHDENLEFLEGERNFLQSVVSGKTENDGCENHSEWFQASQATSGSSVPRLTKVSSVQDPTGRDELGTGHSCELESSFQDIPRNVKDSKEGKCKRDSSLNEMQGPSSKKSRFHFKRNLSPKEIRCEEVEEVNTCGPSHDVGSAQVDVSNFLKKFAFKLAKKTQRAKVPGKSQVDHPTPSVRLRCRSNPDPEPDDHEMLTSEDPHQLMGVNSQEEKRKAKAAALASLILSKLQPGQKQQGCASMGGWESAQEGDGGSTSMTSCLLESAQKTKTQKFSSSTAAKLREFQFCDDDIIND</sequence>
<evidence type="ECO:0000256" key="10">
    <source>
        <dbReference type="ARBA" id="ARBA00023204"/>
    </source>
</evidence>
<comment type="similarity">
    <text evidence="2 15">Belongs to the MCM family.</text>
</comment>
<dbReference type="GO" id="GO:0042555">
    <property type="term" value="C:MCM complex"/>
    <property type="evidence" value="ECO:0007669"/>
    <property type="project" value="TreeGrafter"/>
</dbReference>
<dbReference type="PRINTS" id="PR01657">
    <property type="entry name" value="MCMFAMILY"/>
</dbReference>
<dbReference type="PROSITE" id="PS50051">
    <property type="entry name" value="MCM_2"/>
    <property type="match status" value="1"/>
</dbReference>
<dbReference type="InterPro" id="IPR058768">
    <property type="entry name" value="MCM9_N"/>
</dbReference>
<dbReference type="InterPro" id="IPR003593">
    <property type="entry name" value="AAA+_ATPase"/>
</dbReference>
<name>A0A7R9A1F7_9CRUS</name>
<dbReference type="Gene3D" id="3.40.50.300">
    <property type="entry name" value="P-loop containing nucleotide triphosphate hydrolases"/>
    <property type="match status" value="1"/>
</dbReference>
<dbReference type="PANTHER" id="PTHR11630">
    <property type="entry name" value="DNA REPLICATION LICENSING FACTOR MCM FAMILY MEMBER"/>
    <property type="match status" value="1"/>
</dbReference>
<keyword evidence="19" id="KW-1185">Reference proteome</keyword>
<keyword evidence="8 15" id="KW-0067">ATP-binding</keyword>
<dbReference type="InterPro" id="IPR001208">
    <property type="entry name" value="MCM_dom"/>
</dbReference>
<dbReference type="SMART" id="SM00382">
    <property type="entry name" value="AAA"/>
    <property type="match status" value="1"/>
</dbReference>
<evidence type="ECO:0000256" key="2">
    <source>
        <dbReference type="ARBA" id="ARBA00008010"/>
    </source>
</evidence>
<dbReference type="Pfam" id="PF17207">
    <property type="entry name" value="MCM_OB"/>
    <property type="match status" value="1"/>
</dbReference>
<organism evidence="18">
    <name type="scientific">Darwinula stevensoni</name>
    <dbReference type="NCBI Taxonomy" id="69355"/>
    <lineage>
        <taxon>Eukaryota</taxon>
        <taxon>Metazoa</taxon>
        <taxon>Ecdysozoa</taxon>
        <taxon>Arthropoda</taxon>
        <taxon>Crustacea</taxon>
        <taxon>Oligostraca</taxon>
        <taxon>Ostracoda</taxon>
        <taxon>Podocopa</taxon>
        <taxon>Podocopida</taxon>
        <taxon>Darwinulocopina</taxon>
        <taxon>Darwinuloidea</taxon>
        <taxon>Darwinulidae</taxon>
        <taxon>Darwinula</taxon>
    </lineage>
</organism>
<keyword evidence="5" id="KW-0227">DNA damage</keyword>
<dbReference type="OrthoDB" id="271325at2759"/>
<dbReference type="EMBL" id="CAJPEV010000569">
    <property type="protein sequence ID" value="CAG0886541.1"/>
    <property type="molecule type" value="Genomic_DNA"/>
</dbReference>
<keyword evidence="9 15" id="KW-0238">DNA-binding</keyword>
<evidence type="ECO:0000256" key="13">
    <source>
        <dbReference type="ARBA" id="ARBA00042301"/>
    </source>
</evidence>
<comment type="catalytic activity">
    <reaction evidence="14">
        <text>ATP + H2O = ADP + phosphate + H(+)</text>
        <dbReference type="Rhea" id="RHEA:13065"/>
        <dbReference type="ChEBI" id="CHEBI:15377"/>
        <dbReference type="ChEBI" id="CHEBI:15378"/>
        <dbReference type="ChEBI" id="CHEBI:30616"/>
        <dbReference type="ChEBI" id="CHEBI:43474"/>
        <dbReference type="ChEBI" id="CHEBI:456216"/>
        <dbReference type="EC" id="3.6.4.12"/>
    </reaction>
</comment>
<evidence type="ECO:0000256" key="6">
    <source>
        <dbReference type="ARBA" id="ARBA00022801"/>
    </source>
</evidence>
<evidence type="ECO:0000256" key="3">
    <source>
        <dbReference type="ARBA" id="ARBA00012551"/>
    </source>
</evidence>
<feature type="compositionally biased region" description="Basic and acidic residues" evidence="16">
    <location>
        <begin position="770"/>
        <end position="784"/>
    </location>
</feature>
<evidence type="ECO:0000313" key="18">
    <source>
        <dbReference type="EMBL" id="CAD7244137.1"/>
    </source>
</evidence>
<evidence type="ECO:0000256" key="8">
    <source>
        <dbReference type="ARBA" id="ARBA00022840"/>
    </source>
</evidence>
<keyword evidence="11" id="KW-0539">Nucleus</keyword>
<dbReference type="SMART" id="SM00350">
    <property type="entry name" value="MCM"/>
    <property type="match status" value="1"/>
</dbReference>
<dbReference type="PANTHER" id="PTHR11630:SF48">
    <property type="entry name" value="DNA HELICASE MCM9"/>
    <property type="match status" value="1"/>
</dbReference>
<reference evidence="18" key="1">
    <citation type="submission" date="2020-11" db="EMBL/GenBank/DDBJ databases">
        <authorList>
            <person name="Tran Van P."/>
        </authorList>
    </citation>
    <scope>NUCLEOTIDE SEQUENCE</scope>
</reference>
<dbReference type="AlphaFoldDB" id="A0A7R9A1F7"/>
<dbReference type="GO" id="GO:0003697">
    <property type="term" value="F:single-stranded DNA binding"/>
    <property type="evidence" value="ECO:0007669"/>
    <property type="project" value="TreeGrafter"/>
</dbReference>
<evidence type="ECO:0000256" key="7">
    <source>
        <dbReference type="ARBA" id="ARBA00022806"/>
    </source>
</evidence>
<dbReference type="InterPro" id="IPR012340">
    <property type="entry name" value="NA-bd_OB-fold"/>
</dbReference>
<feature type="compositionally biased region" description="Polar residues" evidence="16">
    <location>
        <begin position="726"/>
        <end position="745"/>
    </location>
</feature>
<dbReference type="GO" id="GO:0005634">
    <property type="term" value="C:nucleus"/>
    <property type="evidence" value="ECO:0007669"/>
    <property type="project" value="UniProtKB-SubCell"/>
</dbReference>
<evidence type="ECO:0000259" key="17">
    <source>
        <dbReference type="PROSITE" id="PS50051"/>
    </source>
</evidence>
<accession>A0A7R9A1F7</accession>
<dbReference type="GO" id="GO:0005524">
    <property type="term" value="F:ATP binding"/>
    <property type="evidence" value="ECO:0007669"/>
    <property type="project" value="UniProtKB-KW"/>
</dbReference>
<dbReference type="GO" id="GO:0017116">
    <property type="term" value="F:single-stranded DNA helicase activity"/>
    <property type="evidence" value="ECO:0007669"/>
    <property type="project" value="TreeGrafter"/>
</dbReference>
<evidence type="ECO:0000256" key="5">
    <source>
        <dbReference type="ARBA" id="ARBA00022763"/>
    </source>
</evidence>
<proteinExistence type="inferred from homology"/>
<dbReference type="Proteomes" id="UP000677054">
    <property type="component" value="Unassembled WGS sequence"/>
</dbReference>
<keyword evidence="10" id="KW-0234">DNA repair</keyword>
<dbReference type="SUPFAM" id="SSF52540">
    <property type="entry name" value="P-loop containing nucleoside triphosphate hydrolases"/>
    <property type="match status" value="1"/>
</dbReference>
<dbReference type="Pfam" id="PF00493">
    <property type="entry name" value="MCM"/>
    <property type="match status" value="1"/>
</dbReference>
<feature type="region of interest" description="Disordered" evidence="16">
    <location>
        <begin position="923"/>
        <end position="946"/>
    </location>
</feature>
<dbReference type="Pfam" id="PF26066">
    <property type="entry name" value="MCM9_N"/>
    <property type="match status" value="1"/>
</dbReference>